<dbReference type="PROSITE" id="PS50106">
    <property type="entry name" value="PDZ"/>
    <property type="match status" value="1"/>
</dbReference>
<sequence length="495" mass="51970">MIEVLGTGKRKAGSTEGPPTGRRLEWGRASDREGPARGGAGAGGPARGGAAAIAANGLNEAGGVACALAAQWPAQAGRAGAGSGALSQGAVSARSPRPSVRGSSARQRGRARPPPARGSRDRDWTLRAAFGRHRPAAEMCDCFHVVLPTWPGAPGSGAPPPRLQPAPLWRVGSAGALGRVGGAQCGPDCALAGGRTSLAFGAWLAALSCISPYGSPGQQQKNDSPDVGWDPTPPSFTMAGPGPCHCSWESLFGEPASCTPPALCPLPGSGLQHLPPHHLSVSGRQLQPEGPDAETEENHSVTEGPTDEIIRPRPQGSSPVYEYTAEGAGFGVQENVPGRRTSGRRRSWWKRHSGDSPAFSSMSNPEAVQEATEVTLKTEVEAGATGYSVTGGGDQGIFVKQVLKDSPADTLFSLREGDQLLSTTIFFDDIKYEDAFKILQYSEPYKVQFKIKRKLPASKEDEWAALYPQQVSKGKEKKQVRLCPPKWPEATLAAP</sequence>
<dbReference type="OrthoDB" id="8058206at2759"/>
<dbReference type="InterPro" id="IPR036034">
    <property type="entry name" value="PDZ_sf"/>
</dbReference>
<feature type="region of interest" description="Disordered" evidence="3">
    <location>
        <begin position="214"/>
        <end position="234"/>
    </location>
</feature>
<reference evidence="5" key="1">
    <citation type="submission" date="2025-08" db="UniProtKB">
        <authorList>
            <consortium name="RefSeq"/>
        </authorList>
    </citation>
    <scope>IDENTIFICATION</scope>
    <source>
        <tissue evidence="5">Leukocyte</tissue>
    </source>
</reference>
<keyword evidence="2" id="KW-0539">Nucleus</keyword>
<dbReference type="Pfam" id="PF00595">
    <property type="entry name" value="PDZ"/>
    <property type="match status" value="1"/>
</dbReference>
<feature type="compositionally biased region" description="Low complexity" evidence="3">
    <location>
        <begin position="78"/>
        <end position="93"/>
    </location>
</feature>
<name>A0A8B7V9U3_CASCN</name>
<dbReference type="RefSeq" id="XP_020027625.1">
    <property type="nucleotide sequence ID" value="XM_020172036.1"/>
</dbReference>
<dbReference type="Gene3D" id="2.30.42.10">
    <property type="match status" value="1"/>
</dbReference>
<evidence type="ECO:0000256" key="3">
    <source>
        <dbReference type="SAM" id="MobiDB-lite"/>
    </source>
</evidence>
<dbReference type="PANTHER" id="PTHR23348">
    <property type="entry name" value="PERIAXIN/AHNAK"/>
    <property type="match status" value="1"/>
</dbReference>
<dbReference type="InterPro" id="IPR052082">
    <property type="entry name" value="Myelin_sheath_structural"/>
</dbReference>
<evidence type="ECO:0000259" key="4">
    <source>
        <dbReference type="PROSITE" id="PS50106"/>
    </source>
</evidence>
<organism evidence="5">
    <name type="scientific">Castor canadensis</name>
    <name type="common">American beaver</name>
    <dbReference type="NCBI Taxonomy" id="51338"/>
    <lineage>
        <taxon>Eukaryota</taxon>
        <taxon>Metazoa</taxon>
        <taxon>Chordata</taxon>
        <taxon>Craniata</taxon>
        <taxon>Vertebrata</taxon>
        <taxon>Euteleostomi</taxon>
        <taxon>Mammalia</taxon>
        <taxon>Eutheria</taxon>
        <taxon>Euarchontoglires</taxon>
        <taxon>Glires</taxon>
        <taxon>Rodentia</taxon>
        <taxon>Castorimorpha</taxon>
        <taxon>Castoridae</taxon>
        <taxon>Castor</taxon>
    </lineage>
</organism>
<dbReference type="GO" id="GO:0005634">
    <property type="term" value="C:nucleus"/>
    <property type="evidence" value="ECO:0007669"/>
    <property type="project" value="UniProtKB-SubCell"/>
</dbReference>
<feature type="domain" description="PDZ" evidence="4">
    <location>
        <begin position="373"/>
        <end position="440"/>
    </location>
</feature>
<feature type="region of interest" description="Disordered" evidence="3">
    <location>
        <begin position="78"/>
        <end position="124"/>
    </location>
</feature>
<protein>
    <submittedName>
        <fullName evidence="5">Uncharacterized protein LOC109691823</fullName>
    </submittedName>
</protein>
<feature type="region of interest" description="Disordered" evidence="3">
    <location>
        <begin position="275"/>
        <end position="365"/>
    </location>
</feature>
<proteinExistence type="predicted"/>
<gene>
    <name evidence="5" type="primary">LOC109691823</name>
</gene>
<dbReference type="GO" id="GO:0043484">
    <property type="term" value="P:regulation of RNA splicing"/>
    <property type="evidence" value="ECO:0007669"/>
    <property type="project" value="TreeGrafter"/>
</dbReference>
<dbReference type="CTD" id="113146"/>
<feature type="compositionally biased region" description="Gly residues" evidence="3">
    <location>
        <begin position="36"/>
        <end position="47"/>
    </location>
</feature>
<comment type="subcellular location">
    <subcellularLocation>
        <location evidence="1">Nucleus</location>
    </subcellularLocation>
</comment>
<dbReference type="SUPFAM" id="SSF50156">
    <property type="entry name" value="PDZ domain-like"/>
    <property type="match status" value="1"/>
</dbReference>
<dbReference type="KEGG" id="ccan:109691823"/>
<dbReference type="FunFam" id="2.30.42.10:FF:000225">
    <property type="entry name" value="AHNAK2 isoform 1"/>
    <property type="match status" value="1"/>
</dbReference>
<evidence type="ECO:0000256" key="2">
    <source>
        <dbReference type="ARBA" id="ARBA00023242"/>
    </source>
</evidence>
<dbReference type="GO" id="GO:0043034">
    <property type="term" value="C:costamere"/>
    <property type="evidence" value="ECO:0007669"/>
    <property type="project" value="TreeGrafter"/>
</dbReference>
<feature type="region of interest" description="Disordered" evidence="3">
    <location>
        <begin position="1"/>
        <end position="50"/>
    </location>
</feature>
<evidence type="ECO:0000256" key="1">
    <source>
        <dbReference type="ARBA" id="ARBA00004123"/>
    </source>
</evidence>
<dbReference type="PANTHER" id="PTHR23348:SF37">
    <property type="entry name" value="PROTEIN AHNAK2"/>
    <property type="match status" value="1"/>
</dbReference>
<accession>A0A8B7V9U3</accession>
<dbReference type="AlphaFoldDB" id="A0A8B7V9U3"/>
<dbReference type="InterPro" id="IPR001478">
    <property type="entry name" value="PDZ"/>
</dbReference>
<feature type="compositionally biased region" description="Basic residues" evidence="3">
    <location>
        <begin position="341"/>
        <end position="351"/>
    </location>
</feature>
<evidence type="ECO:0000313" key="5">
    <source>
        <dbReference type="RefSeq" id="XP_020027625.1"/>
    </source>
</evidence>
<feature type="compositionally biased region" description="Basic and acidic residues" evidence="3">
    <location>
        <begin position="22"/>
        <end position="35"/>
    </location>
</feature>